<name>A0ABN8PVX7_9CNID</name>
<feature type="non-terminal residue" evidence="1">
    <location>
        <position position="1"/>
    </location>
</feature>
<sequence length="286" mass="31325">KQERECATVDIAVAGDKRIVEKVKKYQKLKGKLQRTVKVIQIVVGSFAGVTKNLEKWLETIPKNQYTNTAVIYQQESITRKVGDLFEFVSTDTGDCIIHGMMYAPSDGVKWMPKHIALGSILHQATRLTLLVDLLHKAGHKQLRQANLQQFTANNIDINDSLLGGKDTFHATQILGCQRGPNKTKHLASLRPADGTALVIPEHTFLKPVLPNPKETGWAQAGDLLVPAFMTLNSNSEASLAWFHFGAPLAAQLFSVNAEGHISCVLGNVDALRSMLTAALNVVVTL</sequence>
<reference evidence="1 2" key="1">
    <citation type="submission" date="2022-05" db="EMBL/GenBank/DDBJ databases">
        <authorList>
            <consortium name="Genoscope - CEA"/>
            <person name="William W."/>
        </authorList>
    </citation>
    <scope>NUCLEOTIDE SEQUENCE [LARGE SCALE GENOMIC DNA]</scope>
</reference>
<evidence type="ECO:0000313" key="1">
    <source>
        <dbReference type="EMBL" id="CAH3151506.1"/>
    </source>
</evidence>
<dbReference type="EMBL" id="CALNXI010001013">
    <property type="protein sequence ID" value="CAH3151506.1"/>
    <property type="molecule type" value="Genomic_DNA"/>
</dbReference>
<dbReference type="Proteomes" id="UP001159427">
    <property type="component" value="Unassembled WGS sequence"/>
</dbReference>
<comment type="caution">
    <text evidence="1">The sequence shown here is derived from an EMBL/GenBank/DDBJ whole genome shotgun (WGS) entry which is preliminary data.</text>
</comment>
<gene>
    <name evidence="1" type="ORF">PEVE_00000448</name>
</gene>
<organism evidence="1 2">
    <name type="scientific">Porites evermanni</name>
    <dbReference type="NCBI Taxonomy" id="104178"/>
    <lineage>
        <taxon>Eukaryota</taxon>
        <taxon>Metazoa</taxon>
        <taxon>Cnidaria</taxon>
        <taxon>Anthozoa</taxon>
        <taxon>Hexacorallia</taxon>
        <taxon>Scleractinia</taxon>
        <taxon>Fungiina</taxon>
        <taxon>Poritidae</taxon>
        <taxon>Porites</taxon>
    </lineage>
</organism>
<accession>A0ABN8PVX7</accession>
<proteinExistence type="predicted"/>
<protein>
    <submittedName>
        <fullName evidence="1">Uncharacterized protein</fullName>
    </submittedName>
</protein>
<evidence type="ECO:0000313" key="2">
    <source>
        <dbReference type="Proteomes" id="UP001159427"/>
    </source>
</evidence>
<keyword evidence="2" id="KW-1185">Reference proteome</keyword>